<accession>A0A6A6V0F0</accession>
<dbReference type="EMBL" id="MU006597">
    <property type="protein sequence ID" value="KAF2743449.1"/>
    <property type="molecule type" value="Genomic_DNA"/>
</dbReference>
<feature type="signal peptide" evidence="1">
    <location>
        <begin position="1"/>
        <end position="19"/>
    </location>
</feature>
<evidence type="ECO:0000313" key="2">
    <source>
        <dbReference type="EMBL" id="KAF2743449.1"/>
    </source>
</evidence>
<keyword evidence="1" id="KW-0732">Signal</keyword>
<name>A0A6A6V0F0_9PLEO</name>
<evidence type="ECO:0000313" key="3">
    <source>
        <dbReference type="Proteomes" id="UP000799440"/>
    </source>
</evidence>
<sequence>MRTSIFIALLLSGLATATAIPLGVEANNALKNDPCTHPNSVPYSSGQDDGDKVSCKDGTSGAIYLKYNVGVGDRLVAKRGVEDEGEELGRRRIETGILKPGTVCKGNGCKRRIETGIIKPGMVVCKGKGC</sequence>
<dbReference type="Proteomes" id="UP000799440">
    <property type="component" value="Unassembled WGS sequence"/>
</dbReference>
<gene>
    <name evidence="2" type="ORF">M011DRAFT_529144</name>
</gene>
<protein>
    <submittedName>
        <fullName evidence="2">Uncharacterized protein</fullName>
    </submittedName>
</protein>
<feature type="chain" id="PRO_5025385693" evidence="1">
    <location>
        <begin position="20"/>
        <end position="130"/>
    </location>
</feature>
<proteinExistence type="predicted"/>
<dbReference type="OrthoDB" id="4756206at2759"/>
<evidence type="ECO:0000256" key="1">
    <source>
        <dbReference type="SAM" id="SignalP"/>
    </source>
</evidence>
<reference evidence="2" key="1">
    <citation type="journal article" date="2020" name="Stud. Mycol.">
        <title>101 Dothideomycetes genomes: a test case for predicting lifestyles and emergence of pathogens.</title>
        <authorList>
            <person name="Haridas S."/>
            <person name="Albert R."/>
            <person name="Binder M."/>
            <person name="Bloem J."/>
            <person name="Labutti K."/>
            <person name="Salamov A."/>
            <person name="Andreopoulos B."/>
            <person name="Baker S."/>
            <person name="Barry K."/>
            <person name="Bills G."/>
            <person name="Bluhm B."/>
            <person name="Cannon C."/>
            <person name="Castanera R."/>
            <person name="Culley D."/>
            <person name="Daum C."/>
            <person name="Ezra D."/>
            <person name="Gonzalez J."/>
            <person name="Henrissat B."/>
            <person name="Kuo A."/>
            <person name="Liang C."/>
            <person name="Lipzen A."/>
            <person name="Lutzoni F."/>
            <person name="Magnuson J."/>
            <person name="Mondo S."/>
            <person name="Nolan M."/>
            <person name="Ohm R."/>
            <person name="Pangilinan J."/>
            <person name="Park H.-J."/>
            <person name="Ramirez L."/>
            <person name="Alfaro M."/>
            <person name="Sun H."/>
            <person name="Tritt A."/>
            <person name="Yoshinaga Y."/>
            <person name="Zwiers L.-H."/>
            <person name="Turgeon B."/>
            <person name="Goodwin S."/>
            <person name="Spatafora J."/>
            <person name="Crous P."/>
            <person name="Grigoriev I."/>
        </authorList>
    </citation>
    <scope>NUCLEOTIDE SEQUENCE</scope>
    <source>
        <strain evidence="2">CBS 119925</strain>
    </source>
</reference>
<organism evidence="2 3">
    <name type="scientific">Sporormia fimetaria CBS 119925</name>
    <dbReference type="NCBI Taxonomy" id="1340428"/>
    <lineage>
        <taxon>Eukaryota</taxon>
        <taxon>Fungi</taxon>
        <taxon>Dikarya</taxon>
        <taxon>Ascomycota</taxon>
        <taxon>Pezizomycotina</taxon>
        <taxon>Dothideomycetes</taxon>
        <taxon>Pleosporomycetidae</taxon>
        <taxon>Pleosporales</taxon>
        <taxon>Sporormiaceae</taxon>
        <taxon>Sporormia</taxon>
    </lineage>
</organism>
<keyword evidence="3" id="KW-1185">Reference proteome</keyword>
<dbReference type="AlphaFoldDB" id="A0A6A6V0F0"/>